<reference evidence="1" key="1">
    <citation type="submission" date="2023-03" db="EMBL/GenBank/DDBJ databases">
        <title>Massive genome expansion in bonnet fungi (Mycena s.s.) driven by repeated elements and novel gene families across ecological guilds.</title>
        <authorList>
            <consortium name="Lawrence Berkeley National Laboratory"/>
            <person name="Harder C.B."/>
            <person name="Miyauchi S."/>
            <person name="Viragh M."/>
            <person name="Kuo A."/>
            <person name="Thoen E."/>
            <person name="Andreopoulos B."/>
            <person name="Lu D."/>
            <person name="Skrede I."/>
            <person name="Drula E."/>
            <person name="Henrissat B."/>
            <person name="Morin E."/>
            <person name="Kohler A."/>
            <person name="Barry K."/>
            <person name="LaButti K."/>
            <person name="Morin E."/>
            <person name="Salamov A."/>
            <person name="Lipzen A."/>
            <person name="Mereny Z."/>
            <person name="Hegedus B."/>
            <person name="Baldrian P."/>
            <person name="Stursova M."/>
            <person name="Weitz H."/>
            <person name="Taylor A."/>
            <person name="Grigoriev I.V."/>
            <person name="Nagy L.G."/>
            <person name="Martin F."/>
            <person name="Kauserud H."/>
        </authorList>
    </citation>
    <scope>NUCLEOTIDE SEQUENCE</scope>
    <source>
        <strain evidence="1">9144</strain>
    </source>
</reference>
<evidence type="ECO:0000313" key="2">
    <source>
        <dbReference type="Proteomes" id="UP001219525"/>
    </source>
</evidence>
<proteinExistence type="predicted"/>
<evidence type="ECO:0000313" key="1">
    <source>
        <dbReference type="EMBL" id="KAJ7195474.1"/>
    </source>
</evidence>
<feature type="non-terminal residue" evidence="1">
    <location>
        <position position="1"/>
    </location>
</feature>
<dbReference type="PANTHER" id="PTHR45786">
    <property type="entry name" value="DNA BINDING PROTEIN-LIKE"/>
    <property type="match status" value="1"/>
</dbReference>
<evidence type="ECO:0008006" key="3">
    <source>
        <dbReference type="Google" id="ProtNLM"/>
    </source>
</evidence>
<sequence>CKHGKVVIAHLRNSPLEELFTSNTTQAREFRQNIVKYNMVLSFTSLGVKEDHSINNGGGPPVFRIRDELHHIGALLPPTGQVPTYAQLYIIDPDAAVNQRMANSPTLRRETMETLQRVVMTHHQYAPIYMRAKAVFANNAAGDDTITPLTSSLLSQQIPNGQQ</sequence>
<comment type="caution">
    <text evidence="1">The sequence shown here is derived from an EMBL/GenBank/DDBJ whole genome shotgun (WGS) entry which is preliminary data.</text>
</comment>
<protein>
    <recommendedName>
        <fullName evidence="3">Helitron helicase-like domain-containing protein</fullName>
    </recommendedName>
</protein>
<keyword evidence="2" id="KW-1185">Reference proteome</keyword>
<organism evidence="1 2">
    <name type="scientific">Mycena pura</name>
    <dbReference type="NCBI Taxonomy" id="153505"/>
    <lineage>
        <taxon>Eukaryota</taxon>
        <taxon>Fungi</taxon>
        <taxon>Dikarya</taxon>
        <taxon>Basidiomycota</taxon>
        <taxon>Agaricomycotina</taxon>
        <taxon>Agaricomycetes</taxon>
        <taxon>Agaricomycetidae</taxon>
        <taxon>Agaricales</taxon>
        <taxon>Marasmiineae</taxon>
        <taxon>Mycenaceae</taxon>
        <taxon>Mycena</taxon>
    </lineage>
</organism>
<dbReference type="EMBL" id="JARJCW010000090">
    <property type="protein sequence ID" value="KAJ7195474.1"/>
    <property type="molecule type" value="Genomic_DNA"/>
</dbReference>
<name>A0AAD6UYW9_9AGAR</name>
<dbReference type="Proteomes" id="UP001219525">
    <property type="component" value="Unassembled WGS sequence"/>
</dbReference>
<accession>A0AAD6UYW9</accession>
<dbReference type="AlphaFoldDB" id="A0AAD6UYW9"/>
<gene>
    <name evidence="1" type="ORF">GGX14DRAFT_377073</name>
</gene>
<dbReference type="PANTHER" id="PTHR45786:SF74">
    <property type="entry name" value="ATP-DEPENDENT DNA HELICASE"/>
    <property type="match status" value="1"/>
</dbReference>